<dbReference type="FunFam" id="3.30.710.10:FF:000049">
    <property type="entry name" value="leucine-zipper-like transcriptional regulator 1 isoform X1"/>
    <property type="match status" value="1"/>
</dbReference>
<protein>
    <submittedName>
        <fullName evidence="12">Leucine zipper like post translational regulator 1</fullName>
    </submittedName>
</protein>
<dbReference type="GeneTree" id="ENSGT00940000158190"/>
<evidence type="ECO:0000256" key="6">
    <source>
        <dbReference type="ARBA" id="ARBA00022827"/>
    </source>
</evidence>
<gene>
    <name evidence="12" type="primary">LZTR1</name>
</gene>
<dbReference type="PROSITE" id="PS50097">
    <property type="entry name" value="BTB"/>
    <property type="match status" value="2"/>
</dbReference>
<keyword evidence="2" id="KW-0285">Flavoprotein</keyword>
<dbReference type="Gene3D" id="2.102.10.10">
    <property type="entry name" value="Rieske [2Fe-2S] iron-sulphur domain"/>
    <property type="match status" value="1"/>
</dbReference>
<reference evidence="12" key="2">
    <citation type="submission" date="2025-09" db="UniProtKB">
        <authorList>
            <consortium name="Ensembl"/>
        </authorList>
    </citation>
    <scope>IDENTIFICATION</scope>
</reference>
<dbReference type="Pfam" id="PF24681">
    <property type="entry name" value="Kelch_KLHDC2_KLHL20_DRC7"/>
    <property type="match status" value="1"/>
</dbReference>
<evidence type="ECO:0000313" key="13">
    <source>
        <dbReference type="Proteomes" id="UP000694561"/>
    </source>
</evidence>
<proteinExistence type="predicted"/>
<dbReference type="PANTHER" id="PTHR46376:SF1">
    <property type="entry name" value="LEUCINE-ZIPPER-LIKE TRANSCRIPTIONAL REGULATOR 1"/>
    <property type="match status" value="1"/>
</dbReference>
<dbReference type="Gene3D" id="3.50.50.60">
    <property type="entry name" value="FAD/NAD(P)-binding domain"/>
    <property type="match status" value="2"/>
</dbReference>
<dbReference type="CDD" id="cd18308">
    <property type="entry name" value="BTB1_POZ_LZTR1"/>
    <property type="match status" value="1"/>
</dbReference>
<dbReference type="Pfam" id="PF00355">
    <property type="entry name" value="Rieske"/>
    <property type="match status" value="1"/>
</dbReference>
<evidence type="ECO:0000256" key="9">
    <source>
        <dbReference type="SAM" id="MobiDB-lite"/>
    </source>
</evidence>
<name>A0A8C6AU36_MONMO</name>
<dbReference type="Pfam" id="PF00651">
    <property type="entry name" value="BTB"/>
    <property type="match status" value="2"/>
</dbReference>
<dbReference type="InterPro" id="IPR036188">
    <property type="entry name" value="FAD/NAD-bd_sf"/>
</dbReference>
<keyword evidence="4" id="KW-0479">Metal-binding</keyword>
<dbReference type="CDD" id="cd18506">
    <property type="entry name" value="BACK2_LZTR1"/>
    <property type="match status" value="1"/>
</dbReference>
<dbReference type="Pfam" id="PF01344">
    <property type="entry name" value="Kelch_1"/>
    <property type="match status" value="1"/>
</dbReference>
<feature type="domain" description="BTB" evidence="10">
    <location>
        <begin position="906"/>
        <end position="1000"/>
    </location>
</feature>
<dbReference type="FunFam" id="3.30.710.10:FF:000024">
    <property type="entry name" value="Leucine-zipper-like transcriptional regulator 1"/>
    <property type="match status" value="1"/>
</dbReference>
<dbReference type="SUPFAM" id="SSF51905">
    <property type="entry name" value="FAD/NAD(P)-binding domain"/>
    <property type="match status" value="1"/>
</dbReference>
<evidence type="ECO:0000256" key="4">
    <source>
        <dbReference type="ARBA" id="ARBA00022723"/>
    </source>
</evidence>
<dbReference type="InterPro" id="IPR051568">
    <property type="entry name" value="LZTR1/Attractin"/>
</dbReference>
<feature type="domain" description="Rieske" evidence="11">
    <location>
        <begin position="70"/>
        <end position="165"/>
    </location>
</feature>
<evidence type="ECO:0000256" key="7">
    <source>
        <dbReference type="ARBA" id="ARBA00023004"/>
    </source>
</evidence>
<dbReference type="FunFam" id="2.102.10.10:FF:000003">
    <property type="entry name" value="apoptosis-inducing factor 3 isoform X2"/>
    <property type="match status" value="1"/>
</dbReference>
<sequence length="1303" mass="145821">MGGCFSKPKPVELKIEVVLPEKDRGKEELSAGGKGSPRAYQGNGTARHFHAEERLPAPHPYPGAQDCLEAAVCHIKDLENGQMREVELGWGKVLLVKDNGEFHALGHKCPHYGAPLVKGVLSRGRVRCPWHGACFNISTGDLEDFPGLDSLHKFQVKIEKEKVYVRASKQALQLQRRTKVMATCISPSAGHSSSTNVLIVGAGAAGLVCAETLRQEGFSDRIVLCTLDRHLPYDRPKLSKSLDAQLEQLALRPKEFFRAHGIEVLTEAQVVTVDVRNKKAVFKDGFKLEYSKLLLAPGSSPKTLSCKGKDVENVFTIRTPEDANRVVRLARGRNAVVVGAGFLGMEVAAYLTEKAHSVSVVELEETPFRRFLGERVGRALMKMFESNRVKFYMQTEVSELRAQDGKLKEVVLKSSKVLRADVCVVGIGAVPATGFLRQSGIGLDSRGFIPVNKMMQTNVPGVFAAGDAVTFPLAWRNNRKVNIPHWQMAHAQGRVAAQNMLAQEAEISTVPYLWTAMFSKSLRYAGYGEGFDDVIIQGDLDELKFVAFYTKKTMLNDLLRFDVKDCSWCRAFTTGTPPAPRYHHSAVVYGSSMFVFGGYTGDIYSNSNLKNKNDLFEYKFATGQWTEWKIEGRLPVARSAHGATVYSDKLWIFAGYDGNARLNDMWTIGLQDRDLTCWEEVAQSGEIPPSCCNFPAAVCRDRMFVFSGQSGAKITNNLFQFEFKNKTWTRIPTEHLLRGSPPPPQRRYGHTMVAFDRHLYVFGGAADNTLPNELHCYDVDFQTWEVIQPSSDSEVSGAEMPERASASEEAPALGSEERGGCKKSRDVFGLDFGSTTTRQPTLPASELPSGRLFHAAAVISDAMYIFGGTVDNNIRSGEMYRFQFSCYPKCTLHEDYGRLWESRQFCDVEFVLGEKEECVQGHVAIVTARSRWLRRKIVQARERLTQKLEEEAAPALREGPAGAAGGARPPLLRVAIREAEARPFEVLMQFLYTDKIKYPRKGHVEDVLLIMDVYKLALGFQLCRLEQLCRQYIEASVDLQNVLVVCESAARLQLGQLKEHCLNFVVKESHFNQVIMMKEFERLSSPLIVEIVRRKQQPPPRAPSDQPVDIGTSLIQDMKAYLEGAGAEFCDITLLLDGHPRPAHKAILAARSSYFEAMFRSFMPEDGQVNISIGEMVPSRQAFESMLRYIYYGEVNMPPEDSLYLFAAPYYYGFYNNRLQAYCKQNLEMNVTVQNVLQILEAADKTQALDMKRHCLHIIVHQFTKVSKLPTLRSLSQQLLLDIIDSLASHISDKQCAELGADI</sequence>
<dbReference type="Gene3D" id="3.30.710.10">
    <property type="entry name" value="Potassium Channel Kv1.1, Chain A"/>
    <property type="match status" value="2"/>
</dbReference>
<dbReference type="PRINTS" id="PR00368">
    <property type="entry name" value="FADPNR"/>
</dbReference>
<dbReference type="FunFam" id="2.120.10.80:FF:000045">
    <property type="entry name" value="leucine-zipper-like transcriptional regulator 1 isoform X1"/>
    <property type="match status" value="1"/>
</dbReference>
<dbReference type="GO" id="GO:0046872">
    <property type="term" value="F:metal ion binding"/>
    <property type="evidence" value="ECO:0007669"/>
    <property type="project" value="UniProtKB-KW"/>
</dbReference>
<dbReference type="InterPro" id="IPR015915">
    <property type="entry name" value="Kelch-typ_b-propeller"/>
</dbReference>
<feature type="domain" description="BTB" evidence="10">
    <location>
        <begin position="1130"/>
        <end position="1199"/>
    </location>
</feature>
<keyword evidence="8" id="KW-0411">Iron-sulfur</keyword>
<dbReference type="CDD" id="cd03478">
    <property type="entry name" value="Rieske_AIFL_N"/>
    <property type="match status" value="1"/>
</dbReference>
<dbReference type="SUPFAM" id="SSF54695">
    <property type="entry name" value="POZ domain"/>
    <property type="match status" value="2"/>
</dbReference>
<dbReference type="PROSITE" id="PS51296">
    <property type="entry name" value="RIESKE"/>
    <property type="match status" value="1"/>
</dbReference>
<dbReference type="InterPro" id="IPR011333">
    <property type="entry name" value="SKP1/BTB/POZ_sf"/>
</dbReference>
<evidence type="ECO:0000259" key="11">
    <source>
        <dbReference type="PROSITE" id="PS51296"/>
    </source>
</evidence>
<keyword evidence="5" id="KW-0677">Repeat</keyword>
<dbReference type="GO" id="GO:0005794">
    <property type="term" value="C:Golgi apparatus"/>
    <property type="evidence" value="ECO:0007669"/>
    <property type="project" value="TreeGrafter"/>
</dbReference>
<reference evidence="12" key="1">
    <citation type="submission" date="2025-08" db="UniProtKB">
        <authorList>
            <consortium name="Ensembl"/>
        </authorList>
    </citation>
    <scope>IDENTIFICATION</scope>
</reference>
<evidence type="ECO:0000256" key="5">
    <source>
        <dbReference type="ARBA" id="ARBA00022737"/>
    </source>
</evidence>
<dbReference type="Proteomes" id="UP000694561">
    <property type="component" value="Unplaced"/>
</dbReference>
<dbReference type="SMART" id="SM00225">
    <property type="entry name" value="BTB"/>
    <property type="match status" value="2"/>
</dbReference>
<dbReference type="InterPro" id="IPR036922">
    <property type="entry name" value="Rieske_2Fe-2S_sf"/>
</dbReference>
<dbReference type="InterPro" id="IPR017941">
    <property type="entry name" value="Rieske_2Fe-2S"/>
</dbReference>
<dbReference type="Gene3D" id="2.120.10.80">
    <property type="entry name" value="Kelch-type beta propeller"/>
    <property type="match status" value="2"/>
</dbReference>
<keyword evidence="13" id="KW-1185">Reference proteome</keyword>
<dbReference type="InterPro" id="IPR016156">
    <property type="entry name" value="FAD/NAD-linked_Rdtase_dimer_sf"/>
</dbReference>
<dbReference type="InterPro" id="IPR006652">
    <property type="entry name" value="Kelch_1"/>
</dbReference>
<evidence type="ECO:0000259" key="10">
    <source>
        <dbReference type="PROSITE" id="PS50097"/>
    </source>
</evidence>
<evidence type="ECO:0000256" key="8">
    <source>
        <dbReference type="ARBA" id="ARBA00023014"/>
    </source>
</evidence>
<accession>A0A8C6AU36</accession>
<feature type="region of interest" description="Disordered" evidence="9">
    <location>
        <begin position="24"/>
        <end position="43"/>
    </location>
</feature>
<evidence type="ECO:0000256" key="1">
    <source>
        <dbReference type="ARBA" id="ARBA00022441"/>
    </source>
</evidence>
<organism evidence="12 13">
    <name type="scientific">Monodon monoceros</name>
    <name type="common">Narwhal</name>
    <name type="synonym">Ceratodon monodon</name>
    <dbReference type="NCBI Taxonomy" id="40151"/>
    <lineage>
        <taxon>Eukaryota</taxon>
        <taxon>Metazoa</taxon>
        <taxon>Chordata</taxon>
        <taxon>Craniata</taxon>
        <taxon>Vertebrata</taxon>
        <taxon>Euteleostomi</taxon>
        <taxon>Mammalia</taxon>
        <taxon>Eutheria</taxon>
        <taxon>Laurasiatheria</taxon>
        <taxon>Artiodactyla</taxon>
        <taxon>Whippomorpha</taxon>
        <taxon>Cetacea</taxon>
        <taxon>Odontoceti</taxon>
        <taxon>Monodontidae</taxon>
        <taxon>Monodon</taxon>
    </lineage>
</organism>
<dbReference type="SUPFAM" id="SSF117281">
    <property type="entry name" value="Kelch motif"/>
    <property type="match status" value="1"/>
</dbReference>
<dbReference type="SUPFAM" id="SSF50022">
    <property type="entry name" value="ISP domain"/>
    <property type="match status" value="1"/>
</dbReference>
<dbReference type="PANTHER" id="PTHR46376">
    <property type="entry name" value="LEUCINE-ZIPPER-LIKE TRANSCRIPTIONAL REGULATOR 1"/>
    <property type="match status" value="1"/>
</dbReference>
<evidence type="ECO:0000256" key="2">
    <source>
        <dbReference type="ARBA" id="ARBA00022630"/>
    </source>
</evidence>
<dbReference type="PRINTS" id="PR00469">
    <property type="entry name" value="PNDRDTASEII"/>
</dbReference>
<keyword evidence="7" id="KW-0408">Iron</keyword>
<dbReference type="InterPro" id="IPR023753">
    <property type="entry name" value="FAD/NAD-binding_dom"/>
</dbReference>
<keyword evidence="1" id="KW-0880">Kelch repeat</keyword>
<evidence type="ECO:0000313" key="12">
    <source>
        <dbReference type="Ensembl" id="ENSMMNP00015005020.1"/>
    </source>
</evidence>
<keyword evidence="3" id="KW-0001">2Fe-2S</keyword>
<dbReference type="GO" id="GO:0016491">
    <property type="term" value="F:oxidoreductase activity"/>
    <property type="evidence" value="ECO:0007669"/>
    <property type="project" value="InterPro"/>
</dbReference>
<dbReference type="InterPro" id="IPR000210">
    <property type="entry name" value="BTB/POZ_dom"/>
</dbReference>
<dbReference type="Ensembl" id="ENSMMNT00015005513.1">
    <property type="protein sequence ID" value="ENSMMNP00015005020.1"/>
    <property type="gene ID" value="ENSMMNG00015003787.1"/>
</dbReference>
<dbReference type="SUPFAM" id="SSF55424">
    <property type="entry name" value="FAD/NAD-linked reductases, dimerisation (C-terminal) domain"/>
    <property type="match status" value="1"/>
</dbReference>
<dbReference type="CDD" id="cd18309">
    <property type="entry name" value="BTB2_POZ_LZTR1"/>
    <property type="match status" value="1"/>
</dbReference>
<dbReference type="GO" id="GO:0051537">
    <property type="term" value="F:2 iron, 2 sulfur cluster binding"/>
    <property type="evidence" value="ECO:0007669"/>
    <property type="project" value="UniProtKB-KW"/>
</dbReference>
<feature type="region of interest" description="Disordered" evidence="9">
    <location>
        <begin position="790"/>
        <end position="822"/>
    </location>
</feature>
<evidence type="ECO:0000256" key="3">
    <source>
        <dbReference type="ARBA" id="ARBA00022714"/>
    </source>
</evidence>
<dbReference type="Pfam" id="PF07992">
    <property type="entry name" value="Pyr_redox_2"/>
    <property type="match status" value="1"/>
</dbReference>
<dbReference type="CDD" id="cd18505">
    <property type="entry name" value="BACK1_LZTR1"/>
    <property type="match status" value="1"/>
</dbReference>
<dbReference type="FunFam" id="3.50.50.60:FF:000058">
    <property type="entry name" value="apoptosis-inducing factor 3 isoform X1"/>
    <property type="match status" value="1"/>
</dbReference>
<keyword evidence="6" id="KW-0274">FAD</keyword>